<dbReference type="EMBL" id="QXFX01000323">
    <property type="protein sequence ID" value="KAE9120304.1"/>
    <property type="molecule type" value="Genomic_DNA"/>
</dbReference>
<dbReference type="EMBL" id="QXGA01000300">
    <property type="protein sequence ID" value="KAE9148267.1"/>
    <property type="molecule type" value="Genomic_DNA"/>
</dbReference>
<dbReference type="Proteomes" id="UP000486351">
    <property type="component" value="Unassembled WGS sequence"/>
</dbReference>
<proteinExistence type="predicted"/>
<accession>A0A6A3YL03</accession>
<evidence type="ECO:0000313" key="6">
    <source>
        <dbReference type="EMBL" id="KAE9318136.1"/>
    </source>
</evidence>
<dbReference type="Proteomes" id="UP000476176">
    <property type="component" value="Unassembled WGS sequence"/>
</dbReference>
<sequence>MLRCRPARHAAPYVYQLDGWERAAGSAMLVRCMHSSVGVGVVRCDAVLVDGRETLSSMKRSQEAQSPCGHMLACFSALKGKGPNVNPVGACPRGICRRRRLAVVWAAENIHSVSPCGQCPQCL</sequence>
<dbReference type="Proteomes" id="UP000433483">
    <property type="component" value="Unassembled WGS sequence"/>
</dbReference>
<evidence type="ECO:0000313" key="2">
    <source>
        <dbReference type="EMBL" id="KAE9120304.1"/>
    </source>
</evidence>
<dbReference type="Proteomes" id="UP000437068">
    <property type="component" value="Unassembled WGS sequence"/>
</dbReference>
<evidence type="ECO:0000313" key="9">
    <source>
        <dbReference type="Proteomes" id="UP000437068"/>
    </source>
</evidence>
<organism evidence="4 8">
    <name type="scientific">Phytophthora fragariae</name>
    <dbReference type="NCBI Taxonomy" id="53985"/>
    <lineage>
        <taxon>Eukaryota</taxon>
        <taxon>Sar</taxon>
        <taxon>Stramenopiles</taxon>
        <taxon>Oomycota</taxon>
        <taxon>Peronosporomycetes</taxon>
        <taxon>Peronosporales</taxon>
        <taxon>Peronosporaceae</taxon>
        <taxon>Phytophthora</taxon>
    </lineage>
</organism>
<evidence type="ECO:0000313" key="10">
    <source>
        <dbReference type="Proteomes" id="UP000440732"/>
    </source>
</evidence>
<evidence type="ECO:0000313" key="14">
    <source>
        <dbReference type="Proteomes" id="UP000488956"/>
    </source>
</evidence>
<protein>
    <submittedName>
        <fullName evidence="4">Uncharacterized protein</fullName>
    </submittedName>
</protein>
<evidence type="ECO:0000313" key="3">
    <source>
        <dbReference type="EMBL" id="KAE9148267.1"/>
    </source>
</evidence>
<name>A0A6A3YL03_9STRA</name>
<dbReference type="Proteomes" id="UP000488956">
    <property type="component" value="Unassembled WGS sequence"/>
</dbReference>
<dbReference type="Proteomes" id="UP000440732">
    <property type="component" value="Unassembled WGS sequence"/>
</dbReference>
<evidence type="ECO:0000313" key="4">
    <source>
        <dbReference type="EMBL" id="KAE9219065.1"/>
    </source>
</evidence>
<dbReference type="AlphaFoldDB" id="A0A6A3YL03"/>
<dbReference type="EMBL" id="QXGB01000332">
    <property type="protein sequence ID" value="KAE9219065.1"/>
    <property type="molecule type" value="Genomic_DNA"/>
</dbReference>
<reference evidence="8 9" key="1">
    <citation type="submission" date="2018-08" db="EMBL/GenBank/DDBJ databases">
        <title>Genomic investigation of the strawberry pathogen Phytophthora fragariae indicates pathogenicity is determined by transcriptional variation in three key races.</title>
        <authorList>
            <person name="Adams T.M."/>
            <person name="Armitage A.D."/>
            <person name="Sobczyk M.K."/>
            <person name="Bates H.J."/>
            <person name="Dunwell J.M."/>
            <person name="Nellist C.F."/>
            <person name="Harrison R.J."/>
        </authorList>
    </citation>
    <scope>NUCLEOTIDE SEQUENCE [LARGE SCALE GENOMIC DNA]</scope>
    <source>
        <strain evidence="6 9">A4</strain>
        <strain evidence="5 12">BC-23</strain>
        <strain evidence="4 8">NOV-27</strain>
        <strain evidence="3 10">NOV-5</strain>
        <strain evidence="7 13">NOV-77</strain>
        <strain evidence="2 14">ONT-3</strain>
        <strain evidence="1 11">SCRP245</strain>
    </source>
</reference>
<dbReference type="EMBL" id="QXFY01000346">
    <property type="protein sequence ID" value="KAE9347175.1"/>
    <property type="molecule type" value="Genomic_DNA"/>
</dbReference>
<dbReference type="EMBL" id="QXGE01000261">
    <property type="protein sequence ID" value="KAE9318136.1"/>
    <property type="molecule type" value="Genomic_DNA"/>
</dbReference>
<evidence type="ECO:0000313" key="11">
    <source>
        <dbReference type="Proteomes" id="UP000460718"/>
    </source>
</evidence>
<dbReference type="EMBL" id="QXGC01000320">
    <property type="protein sequence ID" value="KAE9240632.1"/>
    <property type="molecule type" value="Genomic_DNA"/>
</dbReference>
<evidence type="ECO:0000313" key="13">
    <source>
        <dbReference type="Proteomes" id="UP000486351"/>
    </source>
</evidence>
<evidence type="ECO:0000313" key="7">
    <source>
        <dbReference type="EMBL" id="KAE9347175.1"/>
    </source>
</evidence>
<evidence type="ECO:0000313" key="8">
    <source>
        <dbReference type="Proteomes" id="UP000433483"/>
    </source>
</evidence>
<gene>
    <name evidence="6" type="ORF">PF001_g6519</name>
    <name evidence="5" type="ORF">PF004_g7415</name>
    <name evidence="4" type="ORF">PF005_g8014</name>
    <name evidence="3" type="ORF">PF006_g7135</name>
    <name evidence="7" type="ORF">PF008_g7924</name>
    <name evidence="2" type="ORF">PF010_g7552</name>
    <name evidence="1" type="ORF">PF011_g7648</name>
</gene>
<keyword evidence="8" id="KW-1185">Reference proteome</keyword>
<evidence type="ECO:0000313" key="12">
    <source>
        <dbReference type="Proteomes" id="UP000476176"/>
    </source>
</evidence>
<dbReference type="Proteomes" id="UP000460718">
    <property type="component" value="Unassembled WGS sequence"/>
</dbReference>
<comment type="caution">
    <text evidence="4">The sequence shown here is derived from an EMBL/GenBank/DDBJ whole genome shotgun (WGS) entry which is preliminary data.</text>
</comment>
<dbReference type="EMBL" id="QXFW01000343">
    <property type="protein sequence ID" value="KAE9015376.1"/>
    <property type="molecule type" value="Genomic_DNA"/>
</dbReference>
<evidence type="ECO:0000313" key="1">
    <source>
        <dbReference type="EMBL" id="KAE9015376.1"/>
    </source>
</evidence>
<evidence type="ECO:0000313" key="5">
    <source>
        <dbReference type="EMBL" id="KAE9240632.1"/>
    </source>
</evidence>